<dbReference type="Proteomes" id="UP000011116">
    <property type="component" value="Chromosome 2H"/>
</dbReference>
<dbReference type="PANTHER" id="PTHR33085:SF101">
    <property type="entry name" value="DUF1618 DOMAIN-CONTAINING PROTEIN"/>
    <property type="match status" value="1"/>
</dbReference>
<reference evidence="2" key="1">
    <citation type="journal article" date="2012" name="Nature">
        <title>A physical, genetic and functional sequence assembly of the barley genome.</title>
        <authorList>
            <consortium name="The International Barley Genome Sequencing Consortium"/>
            <person name="Mayer K.F."/>
            <person name="Waugh R."/>
            <person name="Brown J.W."/>
            <person name="Schulman A."/>
            <person name="Langridge P."/>
            <person name="Platzer M."/>
            <person name="Fincher G.B."/>
            <person name="Muehlbauer G.J."/>
            <person name="Sato K."/>
            <person name="Close T.J."/>
            <person name="Wise R.P."/>
            <person name="Stein N."/>
        </authorList>
    </citation>
    <scope>NUCLEOTIDE SEQUENCE [LARGE SCALE GENOMIC DNA]</scope>
    <source>
        <strain evidence="2">cv. Morex</strain>
    </source>
</reference>
<protein>
    <submittedName>
        <fullName evidence="1">Uncharacterized protein</fullName>
    </submittedName>
</protein>
<dbReference type="Gramene" id="HORVU.MOREX.r3.2HG0208490.1">
    <property type="protein sequence ID" value="HORVU.MOREX.r3.2HG0208490.1.CDS1"/>
    <property type="gene ID" value="HORVU.MOREX.r3.2HG0208490"/>
</dbReference>
<dbReference type="PANTHER" id="PTHR33085">
    <property type="entry name" value="OS12G0113100 PROTEIN-RELATED"/>
    <property type="match status" value="1"/>
</dbReference>
<reference evidence="1" key="2">
    <citation type="submission" date="2020-10" db="EMBL/GenBank/DDBJ databases">
        <authorList>
            <person name="Scholz U."/>
            <person name="Mascher M."/>
            <person name="Fiebig A."/>
        </authorList>
    </citation>
    <scope>NUCLEOTIDE SEQUENCE [LARGE SCALE GENOMIC DNA]</scope>
    <source>
        <strain evidence="1">cv. Morex</strain>
    </source>
</reference>
<dbReference type="Gramene" id="HORVU.MOREX.r2.2HG0173330.1">
    <property type="protein sequence ID" value="HORVU.MOREX.r2.2HG0173330.1.CDS.1"/>
    <property type="gene ID" value="HORVU.MOREX.r2.2HG0173330"/>
</dbReference>
<dbReference type="EnsemblPlants" id="HORVU.MOREX.r3.2HG0208490.1">
    <property type="protein sequence ID" value="HORVU.MOREX.r3.2HG0208490.1.CDS1"/>
    <property type="gene ID" value="HORVU.MOREX.r3.2HG0208490"/>
</dbReference>
<name>A0A8I6X1U6_HORVV</name>
<evidence type="ECO:0000313" key="2">
    <source>
        <dbReference type="Proteomes" id="UP000011116"/>
    </source>
</evidence>
<dbReference type="AlphaFoldDB" id="A0A8I6X1U6"/>
<accession>A0A8I6X1U6</accession>
<organism evidence="1 2">
    <name type="scientific">Hordeum vulgare subsp. vulgare</name>
    <name type="common">Domesticated barley</name>
    <dbReference type="NCBI Taxonomy" id="112509"/>
    <lineage>
        <taxon>Eukaryota</taxon>
        <taxon>Viridiplantae</taxon>
        <taxon>Streptophyta</taxon>
        <taxon>Embryophyta</taxon>
        <taxon>Tracheophyta</taxon>
        <taxon>Spermatophyta</taxon>
        <taxon>Magnoliopsida</taxon>
        <taxon>Liliopsida</taxon>
        <taxon>Poales</taxon>
        <taxon>Poaceae</taxon>
        <taxon>BOP clade</taxon>
        <taxon>Pooideae</taxon>
        <taxon>Triticodae</taxon>
        <taxon>Triticeae</taxon>
        <taxon>Hordeinae</taxon>
        <taxon>Hordeum</taxon>
    </lineage>
</organism>
<reference evidence="1" key="3">
    <citation type="submission" date="2022-01" db="UniProtKB">
        <authorList>
            <consortium name="EnsemblPlants"/>
        </authorList>
    </citation>
    <scope>IDENTIFICATION</scope>
    <source>
        <strain evidence="1">subsp. vulgare</strain>
    </source>
</reference>
<evidence type="ECO:0000313" key="1">
    <source>
        <dbReference type="EnsemblPlants" id="HORVU.MOREX.r3.2HG0208490.1.CDS1"/>
    </source>
</evidence>
<keyword evidence="2" id="KW-1185">Reference proteome</keyword>
<proteinExistence type="predicted"/>
<sequence length="289" mass="31745">MLRFNAVDDGSRYVDTLPCLHGLKEMPMAISVPPTDLHLPDADDTGDLYIIDGLLHPDKAEVRPQFEALVWRGFHPSAVSSRFLPLPPWISDHKHAMVVSHALVGDAICFSIAGAEGTGTYCFDIKTREWSKAGDWLMPFNGKADYVPELGLWFGVSNNFPCAADLSGIIRGEEPPPDKMRIWDRDDLPEEWQPDNLRDPCVVSLGSGRFIVVDFLDAMKFNKDWNQMETVKEFALFTGMEVALSSATSKAMAATSKAKTMANTIVAPMAPTMATAIVLATRMAAKAKG</sequence>
<dbReference type="InterPro" id="IPR012871">
    <property type="entry name" value="DUF1668_ORYSA"/>
</dbReference>
<dbReference type="Pfam" id="PF07893">
    <property type="entry name" value="DUF1668"/>
    <property type="match status" value="1"/>
</dbReference>